<reference evidence="2" key="1">
    <citation type="submission" date="2023-06" db="EMBL/GenBank/DDBJ databases">
        <title>Genome-scale phylogeny and comparative genomics of the fungal order Sordariales.</title>
        <authorList>
            <consortium name="Lawrence Berkeley National Laboratory"/>
            <person name="Hensen N."/>
            <person name="Bonometti L."/>
            <person name="Westerberg I."/>
            <person name="Brannstrom I.O."/>
            <person name="Guillou S."/>
            <person name="Cros-Aarteil S."/>
            <person name="Calhoun S."/>
            <person name="Haridas S."/>
            <person name="Kuo A."/>
            <person name="Mondo S."/>
            <person name="Pangilinan J."/>
            <person name="Riley R."/>
            <person name="Labutti K."/>
            <person name="Andreopoulos B."/>
            <person name="Lipzen A."/>
            <person name="Chen C."/>
            <person name="Yanf M."/>
            <person name="Daum C."/>
            <person name="Ng V."/>
            <person name="Clum A."/>
            <person name="Steindorff A."/>
            <person name="Ohm R."/>
            <person name="Martin F."/>
            <person name="Silar P."/>
            <person name="Natvig D."/>
            <person name="Lalanne C."/>
            <person name="Gautier V."/>
            <person name="Ament-Velasquez S.L."/>
            <person name="Kruys A."/>
            <person name="Hutchinson M.I."/>
            <person name="Powell A.J."/>
            <person name="Barry K."/>
            <person name="Miller A.N."/>
            <person name="Grigoriev I.V."/>
            <person name="Debuchy R."/>
            <person name="Gladieux P."/>
            <person name="Thoren M.H."/>
            <person name="Johannesson H."/>
        </authorList>
    </citation>
    <scope>NUCLEOTIDE SEQUENCE</scope>
    <source>
        <strain evidence="2">CBS 606.72</strain>
    </source>
</reference>
<comment type="caution">
    <text evidence="2">The sequence shown here is derived from an EMBL/GenBank/DDBJ whole genome shotgun (WGS) entry which is preliminary data.</text>
</comment>
<feature type="non-terminal residue" evidence="2">
    <location>
        <position position="86"/>
    </location>
</feature>
<protein>
    <submittedName>
        <fullName evidence="2">Heterokaryon incompatibility</fullName>
    </submittedName>
</protein>
<dbReference type="InterPro" id="IPR052895">
    <property type="entry name" value="HetReg/Transcr_Mod"/>
</dbReference>
<name>A0AA40BUD3_9PEZI</name>
<dbReference type="AlphaFoldDB" id="A0AA40BUD3"/>
<sequence>MNPFTALSYCWGSSEKPCRIYVEDCAVLITATLDVALRDMRDRSSLGRIWADALCINQSDDQEKGRQVSMVDKIHRLANHTIIHLG</sequence>
<feature type="domain" description="Heterokaryon incompatibility" evidence="1">
    <location>
        <begin position="4"/>
        <end position="86"/>
    </location>
</feature>
<gene>
    <name evidence="2" type="ORF">B0T14DRAFT_437061</name>
</gene>
<organism evidence="2 3">
    <name type="scientific">Immersiella caudata</name>
    <dbReference type="NCBI Taxonomy" id="314043"/>
    <lineage>
        <taxon>Eukaryota</taxon>
        <taxon>Fungi</taxon>
        <taxon>Dikarya</taxon>
        <taxon>Ascomycota</taxon>
        <taxon>Pezizomycotina</taxon>
        <taxon>Sordariomycetes</taxon>
        <taxon>Sordariomycetidae</taxon>
        <taxon>Sordariales</taxon>
        <taxon>Lasiosphaeriaceae</taxon>
        <taxon>Immersiella</taxon>
    </lineage>
</organism>
<dbReference type="InterPro" id="IPR010730">
    <property type="entry name" value="HET"/>
</dbReference>
<proteinExistence type="predicted"/>
<keyword evidence="3" id="KW-1185">Reference proteome</keyword>
<dbReference type="Proteomes" id="UP001175000">
    <property type="component" value="Unassembled WGS sequence"/>
</dbReference>
<evidence type="ECO:0000313" key="3">
    <source>
        <dbReference type="Proteomes" id="UP001175000"/>
    </source>
</evidence>
<dbReference type="PANTHER" id="PTHR24148">
    <property type="entry name" value="ANKYRIN REPEAT DOMAIN-CONTAINING PROTEIN 39 HOMOLOG-RELATED"/>
    <property type="match status" value="1"/>
</dbReference>
<dbReference type="PANTHER" id="PTHR24148:SF73">
    <property type="entry name" value="HET DOMAIN PROTEIN (AFU_ORTHOLOGUE AFUA_8G01020)"/>
    <property type="match status" value="1"/>
</dbReference>
<evidence type="ECO:0000313" key="2">
    <source>
        <dbReference type="EMBL" id="KAK0613955.1"/>
    </source>
</evidence>
<dbReference type="Pfam" id="PF06985">
    <property type="entry name" value="HET"/>
    <property type="match status" value="1"/>
</dbReference>
<dbReference type="EMBL" id="JAULSU010000006">
    <property type="protein sequence ID" value="KAK0613955.1"/>
    <property type="molecule type" value="Genomic_DNA"/>
</dbReference>
<evidence type="ECO:0000259" key="1">
    <source>
        <dbReference type="Pfam" id="PF06985"/>
    </source>
</evidence>
<accession>A0AA40BUD3</accession>